<dbReference type="InterPro" id="IPR016039">
    <property type="entry name" value="Thiolase-like"/>
</dbReference>
<name>A0A135HZU5_9HYPH</name>
<feature type="domain" description="Thiolase N-terminal" evidence="1">
    <location>
        <begin position="6"/>
        <end position="227"/>
    </location>
</feature>
<dbReference type="Pfam" id="PF22691">
    <property type="entry name" value="Thiolase_C_1"/>
    <property type="match status" value="1"/>
</dbReference>
<dbReference type="AlphaFoldDB" id="A0A135HZU5"/>
<keyword evidence="3" id="KW-0012">Acyltransferase</keyword>
<dbReference type="CDD" id="cd00829">
    <property type="entry name" value="SCP-x_thiolase"/>
    <property type="match status" value="1"/>
</dbReference>
<dbReference type="NCBIfam" id="NF005704">
    <property type="entry name" value="PRK07516.1"/>
    <property type="match status" value="1"/>
</dbReference>
<dbReference type="PANTHER" id="PTHR42870:SF1">
    <property type="entry name" value="NON-SPECIFIC LIPID-TRANSFER PROTEIN-LIKE 2"/>
    <property type="match status" value="1"/>
</dbReference>
<comment type="caution">
    <text evidence="3">The sequence shown here is derived from an EMBL/GenBank/DDBJ whole genome shotgun (WGS) entry which is preliminary data.</text>
</comment>
<evidence type="ECO:0000259" key="1">
    <source>
        <dbReference type="Pfam" id="PF00108"/>
    </source>
</evidence>
<evidence type="ECO:0000313" key="3">
    <source>
        <dbReference type="EMBL" id="KXF78709.1"/>
    </source>
</evidence>
<keyword evidence="4" id="KW-1185">Reference proteome</keyword>
<dbReference type="InterPro" id="IPR020616">
    <property type="entry name" value="Thiolase_N"/>
</dbReference>
<dbReference type="SUPFAM" id="SSF53901">
    <property type="entry name" value="Thiolase-like"/>
    <property type="match status" value="1"/>
</dbReference>
<evidence type="ECO:0000259" key="2">
    <source>
        <dbReference type="Pfam" id="PF22691"/>
    </source>
</evidence>
<gene>
    <name evidence="3" type="ORF">ATN84_02715</name>
</gene>
<dbReference type="STRING" id="1494590.ATN84_02715"/>
<dbReference type="PANTHER" id="PTHR42870">
    <property type="entry name" value="ACETYL-COA C-ACETYLTRANSFERASE"/>
    <property type="match status" value="1"/>
</dbReference>
<proteinExistence type="predicted"/>
<dbReference type="PIRSF" id="PIRSF000429">
    <property type="entry name" value="Ac-CoA_Ac_transf"/>
    <property type="match status" value="1"/>
</dbReference>
<dbReference type="GO" id="GO:0003985">
    <property type="term" value="F:acetyl-CoA C-acetyltransferase activity"/>
    <property type="evidence" value="ECO:0007669"/>
    <property type="project" value="UniProtKB-EC"/>
</dbReference>
<dbReference type="OrthoDB" id="9790314at2"/>
<dbReference type="Proteomes" id="UP000070107">
    <property type="component" value="Unassembled WGS sequence"/>
</dbReference>
<dbReference type="EC" id="2.3.1.9" evidence="3"/>
<dbReference type="InterPro" id="IPR002155">
    <property type="entry name" value="Thiolase"/>
</dbReference>
<reference evidence="3 4" key="1">
    <citation type="submission" date="2015-11" db="EMBL/GenBank/DDBJ databases">
        <title>Draft genome sequence of Paramesorhizobium deserti A-3-E, a strain highly resistant to diverse beta-lactam antibiotics.</title>
        <authorList>
            <person name="Lv R."/>
            <person name="Yang X."/>
            <person name="Fang N."/>
            <person name="Guo J."/>
            <person name="Luo X."/>
            <person name="Peng F."/>
            <person name="Yang R."/>
            <person name="Cui Y."/>
            <person name="Fang C."/>
            <person name="Song Y."/>
        </authorList>
    </citation>
    <scope>NUCLEOTIDE SEQUENCE [LARGE SCALE GENOMIC DNA]</scope>
    <source>
        <strain evidence="3 4">A-3-E</strain>
    </source>
</reference>
<dbReference type="InterPro" id="IPR055140">
    <property type="entry name" value="Thiolase_C_2"/>
</dbReference>
<organism evidence="3 4">
    <name type="scientific">Paramesorhizobium deserti</name>
    <dbReference type="NCBI Taxonomy" id="1494590"/>
    <lineage>
        <taxon>Bacteria</taxon>
        <taxon>Pseudomonadati</taxon>
        <taxon>Pseudomonadota</taxon>
        <taxon>Alphaproteobacteria</taxon>
        <taxon>Hyphomicrobiales</taxon>
        <taxon>Phyllobacteriaceae</taxon>
        <taxon>Paramesorhizobium</taxon>
    </lineage>
</organism>
<dbReference type="EMBL" id="LNTU01000001">
    <property type="protein sequence ID" value="KXF78709.1"/>
    <property type="molecule type" value="Genomic_DNA"/>
</dbReference>
<dbReference type="Gene3D" id="3.40.47.10">
    <property type="match status" value="1"/>
</dbReference>
<accession>A0A135HZU5</accession>
<feature type="domain" description="Thiolase C-terminal" evidence="2">
    <location>
        <begin position="245"/>
        <end position="387"/>
    </location>
</feature>
<sequence length="389" mass="41163">MTKAQIVGWAHSPFGKSELENTEQLMAAVATPALEHAGLAAEDVDGIFVGVMNNGFSKQDFQGALVAMNNEALAHVPAVRLENACATGSAALYSAMDFIEAGRGRIALVVGAEKMTATPTAEVGDILLGASYRKEEADVEGGFAGLFGRIAQAYFQRYGDRSEELAMIAAKNHKNGMANPYAHMRKDFGFEFCNTVSEKNPYVAAPLRRTDCSLVSDGAAALVIADEETAAGLARAIGFRARSQANDLLAMSRRDVLAFEGARRAWADALSDAGASLDDLSFVETHDCFTIAELIEYEAMGLAKPGEAHRVVREGVTNKDGRLPVNPSGGLKAKGHPIGATGVSMHVMAAMQLMGEAGDMQIKDADLAGIFNMGGAAVANYVSILERVR</sequence>
<evidence type="ECO:0000313" key="4">
    <source>
        <dbReference type="Proteomes" id="UP000070107"/>
    </source>
</evidence>
<keyword evidence="3" id="KW-0808">Transferase</keyword>
<protein>
    <submittedName>
        <fullName evidence="3">Acetyl-CoA acetyltransferase</fullName>
        <ecNumber evidence="3">2.3.1.9</ecNumber>
    </submittedName>
</protein>
<dbReference type="Pfam" id="PF00108">
    <property type="entry name" value="Thiolase_N"/>
    <property type="match status" value="1"/>
</dbReference>
<dbReference type="RefSeq" id="WP_068879978.1">
    <property type="nucleotide sequence ID" value="NZ_LNTU01000001.1"/>
</dbReference>